<keyword evidence="2" id="KW-1185">Reference proteome</keyword>
<sequence length="120" mass="13292">MKNIILMLVVIFMAGCNAKKSPEIKDEVVVTGGHSENEPEKTIVSVTGIVAEINRGKDGYTASIFAENSQTYFATISIPNLTDPKQFREVSIGETITVSGEAWKMEQDQYIVVRELQPKK</sequence>
<dbReference type="Proteomes" id="UP000798602">
    <property type="component" value="Unassembled WGS sequence"/>
</dbReference>
<gene>
    <name evidence="1" type="ORF">GV828_02710</name>
</gene>
<name>A0ABW9Z9U5_9FLAO</name>
<dbReference type="RefSeq" id="WP_166535925.1">
    <property type="nucleotide sequence ID" value="NZ_JAABLM010000002.1"/>
</dbReference>
<accession>A0ABW9Z9U5</accession>
<dbReference type="EMBL" id="JAABLM010000002">
    <property type="protein sequence ID" value="NBL64107.1"/>
    <property type="molecule type" value="Genomic_DNA"/>
</dbReference>
<reference evidence="2" key="1">
    <citation type="submission" date="2020-01" db="EMBL/GenBank/DDBJ databases">
        <title>Sphingomonas sp. strain CSW-10.</title>
        <authorList>
            <person name="Chen W.-M."/>
        </authorList>
    </citation>
    <scope>NUCLEOTIDE SEQUENCE [LARGE SCALE GENOMIC DNA]</scope>
    <source>
        <strain evidence="2">NST-5</strain>
    </source>
</reference>
<protein>
    <recommendedName>
        <fullName evidence="3">DUF3221 domain-containing protein</fullName>
    </recommendedName>
</protein>
<evidence type="ECO:0000313" key="1">
    <source>
        <dbReference type="EMBL" id="NBL64107.1"/>
    </source>
</evidence>
<organism evidence="1 2">
    <name type="scientific">Flavobacterium ichthyis</name>
    <dbReference type="NCBI Taxonomy" id="2698827"/>
    <lineage>
        <taxon>Bacteria</taxon>
        <taxon>Pseudomonadati</taxon>
        <taxon>Bacteroidota</taxon>
        <taxon>Flavobacteriia</taxon>
        <taxon>Flavobacteriales</taxon>
        <taxon>Flavobacteriaceae</taxon>
        <taxon>Flavobacterium</taxon>
    </lineage>
</organism>
<dbReference type="PROSITE" id="PS51257">
    <property type="entry name" value="PROKAR_LIPOPROTEIN"/>
    <property type="match status" value="1"/>
</dbReference>
<proteinExistence type="predicted"/>
<comment type="caution">
    <text evidence="1">The sequence shown here is derived from an EMBL/GenBank/DDBJ whole genome shotgun (WGS) entry which is preliminary data.</text>
</comment>
<evidence type="ECO:0000313" key="2">
    <source>
        <dbReference type="Proteomes" id="UP000798602"/>
    </source>
</evidence>
<evidence type="ECO:0008006" key="3">
    <source>
        <dbReference type="Google" id="ProtNLM"/>
    </source>
</evidence>